<evidence type="ECO:0000256" key="1">
    <source>
        <dbReference type="SAM" id="MobiDB-lite"/>
    </source>
</evidence>
<proteinExistence type="predicted"/>
<dbReference type="Gramene" id="evm.model.08.1648">
    <property type="protein sequence ID" value="cds.evm.model.08.1648"/>
    <property type="gene ID" value="evm.TU.08.1648"/>
</dbReference>
<dbReference type="Proteomes" id="UP000596661">
    <property type="component" value="Chromosome 8"/>
</dbReference>
<accession>A0A803Q9C6</accession>
<evidence type="ECO:0000313" key="2">
    <source>
        <dbReference type="EnsemblPlants" id="cds.evm.model.08.1648"/>
    </source>
</evidence>
<organism evidence="2 3">
    <name type="scientific">Cannabis sativa</name>
    <name type="common">Hemp</name>
    <name type="synonym">Marijuana</name>
    <dbReference type="NCBI Taxonomy" id="3483"/>
    <lineage>
        <taxon>Eukaryota</taxon>
        <taxon>Viridiplantae</taxon>
        <taxon>Streptophyta</taxon>
        <taxon>Embryophyta</taxon>
        <taxon>Tracheophyta</taxon>
        <taxon>Spermatophyta</taxon>
        <taxon>Magnoliopsida</taxon>
        <taxon>eudicotyledons</taxon>
        <taxon>Gunneridae</taxon>
        <taxon>Pentapetalae</taxon>
        <taxon>rosids</taxon>
        <taxon>fabids</taxon>
        <taxon>Rosales</taxon>
        <taxon>Cannabaceae</taxon>
        <taxon>Cannabis</taxon>
    </lineage>
</organism>
<dbReference type="EnsemblPlants" id="evm.model.08.1648">
    <property type="protein sequence ID" value="cds.evm.model.08.1648"/>
    <property type="gene ID" value="evm.TU.08.1648"/>
</dbReference>
<sequence length="113" mass="12453">MALTRRSVSIEPQDLMAMDPNIQVPSTIDKLPNLARPPQYHGGSFNKSYPQVYAGKTGPRVGQPSVNEPNINVGDDSELEKLREVIGQVQDHTNILYHDQEETRGAVSDALAQ</sequence>
<name>A0A803Q9C6_CANSA</name>
<keyword evidence="3" id="KW-1185">Reference proteome</keyword>
<reference evidence="2" key="1">
    <citation type="submission" date="2018-11" db="EMBL/GenBank/DDBJ databases">
        <authorList>
            <person name="Grassa J C."/>
        </authorList>
    </citation>
    <scope>NUCLEOTIDE SEQUENCE [LARGE SCALE GENOMIC DNA]</scope>
</reference>
<dbReference type="AlphaFoldDB" id="A0A803Q9C6"/>
<reference evidence="2" key="2">
    <citation type="submission" date="2021-03" db="UniProtKB">
        <authorList>
            <consortium name="EnsemblPlants"/>
        </authorList>
    </citation>
    <scope>IDENTIFICATION</scope>
</reference>
<dbReference type="EMBL" id="UZAU01000715">
    <property type="status" value="NOT_ANNOTATED_CDS"/>
    <property type="molecule type" value="Genomic_DNA"/>
</dbReference>
<feature type="region of interest" description="Disordered" evidence="1">
    <location>
        <begin position="27"/>
        <end position="74"/>
    </location>
</feature>
<evidence type="ECO:0000313" key="3">
    <source>
        <dbReference type="Proteomes" id="UP000596661"/>
    </source>
</evidence>
<protein>
    <submittedName>
        <fullName evidence="2">Uncharacterized protein</fullName>
    </submittedName>
</protein>